<protein>
    <submittedName>
        <fullName evidence="2">DinB family protein</fullName>
    </submittedName>
</protein>
<dbReference type="Gene3D" id="1.20.120.450">
    <property type="entry name" value="dinb family like domain"/>
    <property type="match status" value="1"/>
</dbReference>
<comment type="caution">
    <text evidence="2">The sequence shown here is derived from an EMBL/GenBank/DDBJ whole genome shotgun (WGS) entry which is preliminary data.</text>
</comment>
<sequence length="170" mass="18709">MTEHLHLDAYRQSFALLEQAVAGLTREELGYKPSPVKWSVTEVLAHLTDHYLVVSFRIREVLSRSAVRLPAFRQDEWVEGQHAADGDATDYLALFGALHAFHTRLFERLAPEAWTLDGINAKGERVSLEAIIAAFSAHLKLHLAQIGRTRELARAALAATSGQTAARGGG</sequence>
<dbReference type="SUPFAM" id="SSF109854">
    <property type="entry name" value="DinB/YfiT-like putative metalloenzymes"/>
    <property type="match status" value="1"/>
</dbReference>
<dbReference type="Pfam" id="PF12867">
    <property type="entry name" value="DinB_2"/>
    <property type="match status" value="1"/>
</dbReference>
<dbReference type="RefSeq" id="WP_190914785.1">
    <property type="nucleotide sequence ID" value="NZ_JACXIZ010000010.1"/>
</dbReference>
<reference evidence="2" key="1">
    <citation type="submission" date="2020-09" db="EMBL/GenBank/DDBJ databases">
        <title>A novel bacterium of genus Paenibacillus, isolated from South China Sea.</title>
        <authorList>
            <person name="Huang H."/>
            <person name="Mo K."/>
            <person name="Hu Y."/>
        </authorList>
    </citation>
    <scope>NUCLEOTIDE SEQUENCE</scope>
    <source>
        <strain evidence="2">IB182496</strain>
    </source>
</reference>
<feature type="domain" description="DinB-like" evidence="1">
    <location>
        <begin position="10"/>
        <end position="146"/>
    </location>
</feature>
<dbReference type="Proteomes" id="UP000621560">
    <property type="component" value="Unassembled WGS sequence"/>
</dbReference>
<organism evidence="2 3">
    <name type="scientific">Paenibacillus sabuli</name>
    <dbReference type="NCBI Taxonomy" id="2772509"/>
    <lineage>
        <taxon>Bacteria</taxon>
        <taxon>Bacillati</taxon>
        <taxon>Bacillota</taxon>
        <taxon>Bacilli</taxon>
        <taxon>Bacillales</taxon>
        <taxon>Paenibacillaceae</taxon>
        <taxon>Paenibacillus</taxon>
    </lineage>
</organism>
<evidence type="ECO:0000259" key="1">
    <source>
        <dbReference type="Pfam" id="PF12867"/>
    </source>
</evidence>
<proteinExistence type="predicted"/>
<dbReference type="InterPro" id="IPR024775">
    <property type="entry name" value="DinB-like"/>
</dbReference>
<dbReference type="AlphaFoldDB" id="A0A927GQU8"/>
<dbReference type="InterPro" id="IPR034660">
    <property type="entry name" value="DinB/YfiT-like"/>
</dbReference>
<accession>A0A927GQU8</accession>
<name>A0A927GQU8_9BACL</name>
<keyword evidence="3" id="KW-1185">Reference proteome</keyword>
<dbReference type="EMBL" id="JACXIZ010000010">
    <property type="protein sequence ID" value="MBD2844260.1"/>
    <property type="molecule type" value="Genomic_DNA"/>
</dbReference>
<evidence type="ECO:0000313" key="2">
    <source>
        <dbReference type="EMBL" id="MBD2844260.1"/>
    </source>
</evidence>
<gene>
    <name evidence="2" type="ORF">IDH44_03585</name>
</gene>
<evidence type="ECO:0000313" key="3">
    <source>
        <dbReference type="Proteomes" id="UP000621560"/>
    </source>
</evidence>